<evidence type="ECO:0000313" key="2">
    <source>
        <dbReference type="EMBL" id="CAH1263127.1"/>
    </source>
</evidence>
<feature type="compositionally biased region" description="Acidic residues" evidence="1">
    <location>
        <begin position="157"/>
        <end position="185"/>
    </location>
</feature>
<feature type="compositionally biased region" description="Acidic residues" evidence="1">
    <location>
        <begin position="88"/>
        <end position="113"/>
    </location>
</feature>
<feature type="region of interest" description="Disordered" evidence="1">
    <location>
        <begin position="39"/>
        <end position="226"/>
    </location>
</feature>
<evidence type="ECO:0000313" key="3">
    <source>
        <dbReference type="Proteomes" id="UP000838412"/>
    </source>
</evidence>
<organism evidence="2 3">
    <name type="scientific">Branchiostoma lanceolatum</name>
    <name type="common">Common lancelet</name>
    <name type="synonym">Amphioxus lanceolatum</name>
    <dbReference type="NCBI Taxonomy" id="7740"/>
    <lineage>
        <taxon>Eukaryota</taxon>
        <taxon>Metazoa</taxon>
        <taxon>Chordata</taxon>
        <taxon>Cephalochordata</taxon>
        <taxon>Leptocardii</taxon>
        <taxon>Amphioxiformes</taxon>
        <taxon>Branchiostomatidae</taxon>
        <taxon>Branchiostoma</taxon>
    </lineage>
</organism>
<reference evidence="2" key="1">
    <citation type="submission" date="2022-01" db="EMBL/GenBank/DDBJ databases">
        <authorList>
            <person name="Braso-Vives M."/>
        </authorList>
    </citation>
    <scope>NUCLEOTIDE SEQUENCE</scope>
</reference>
<dbReference type="EMBL" id="OV696689">
    <property type="protein sequence ID" value="CAH1263127.1"/>
    <property type="molecule type" value="Genomic_DNA"/>
</dbReference>
<feature type="compositionally biased region" description="Acidic residues" evidence="1">
    <location>
        <begin position="193"/>
        <end position="205"/>
    </location>
</feature>
<protein>
    <submittedName>
        <fullName evidence="2">Hypp2630 protein</fullName>
    </submittedName>
</protein>
<gene>
    <name evidence="2" type="primary">Hypp2630</name>
    <name evidence="2" type="ORF">BLAG_LOCUS17920</name>
</gene>
<feature type="compositionally biased region" description="Acidic residues" evidence="1">
    <location>
        <begin position="137"/>
        <end position="149"/>
    </location>
</feature>
<accession>A0A8K0ER99</accession>
<name>A0A8K0ER99_BRALA</name>
<sequence>MSLPMETGTAAADPEPSPAGNTDRLTRLKDRREAFLKLQNRARRLPAMDMMERPTEVVSSTHYRKEEPLKMRSHGKYRAIWIMRIDRDQDEPSSADSDQDEPSSADSDQDEPSSADSGQDEPSSADSDQNEPSSADSDQDEPSCDEDEPSFLLEHLFEEEDEPNSDQDEPNSDQDEPNSDQDEPSSADHEEPSSDEEASYDEEDLSSLSSSESGYGKGKKRGSRRKVKWWRRLFCCCIKPDVTDDELD</sequence>
<feature type="compositionally biased region" description="Polar residues" evidence="1">
    <location>
        <begin position="114"/>
        <end position="136"/>
    </location>
</feature>
<dbReference type="Proteomes" id="UP000838412">
    <property type="component" value="Chromosome 4"/>
</dbReference>
<proteinExistence type="predicted"/>
<keyword evidence="3" id="KW-1185">Reference proteome</keyword>
<dbReference type="AlphaFoldDB" id="A0A8K0ER99"/>
<feature type="compositionally biased region" description="Basic residues" evidence="1">
    <location>
        <begin position="217"/>
        <end position="226"/>
    </location>
</feature>
<feature type="region of interest" description="Disordered" evidence="1">
    <location>
        <begin position="1"/>
        <end position="27"/>
    </location>
</feature>
<evidence type="ECO:0000256" key="1">
    <source>
        <dbReference type="SAM" id="MobiDB-lite"/>
    </source>
</evidence>